<name>A0AAV2H713_LYMST</name>
<sequence>MDQVDQALAHEEEIRLRNILQKELKTINDDILLSKNDLDRVNRAETSLENQGSQSREIQRQLESIRKQKENKLRQLKTLKVRRENVTRKLKAFDKTTEDTQISEQGSSTFDQAFQIGTKRESERELLIRTGVMTPFGTVVQT</sequence>
<accession>A0AAV2H713</accession>
<keyword evidence="1" id="KW-0175">Coiled coil</keyword>
<gene>
    <name evidence="2" type="ORF">GSLYS_00003550001</name>
</gene>
<feature type="coiled-coil region" evidence="1">
    <location>
        <begin position="48"/>
        <end position="89"/>
    </location>
</feature>
<comment type="caution">
    <text evidence="2">The sequence shown here is derived from an EMBL/GenBank/DDBJ whole genome shotgun (WGS) entry which is preliminary data.</text>
</comment>
<protein>
    <submittedName>
        <fullName evidence="2">Uncharacterized protein</fullName>
    </submittedName>
</protein>
<reference evidence="2 3" key="1">
    <citation type="submission" date="2024-04" db="EMBL/GenBank/DDBJ databases">
        <authorList>
            <consortium name="Genoscope - CEA"/>
            <person name="William W."/>
        </authorList>
    </citation>
    <scope>NUCLEOTIDE SEQUENCE [LARGE SCALE GENOMIC DNA]</scope>
</reference>
<keyword evidence="3" id="KW-1185">Reference proteome</keyword>
<evidence type="ECO:0000313" key="3">
    <source>
        <dbReference type="Proteomes" id="UP001497497"/>
    </source>
</evidence>
<evidence type="ECO:0000256" key="1">
    <source>
        <dbReference type="SAM" id="Coils"/>
    </source>
</evidence>
<evidence type="ECO:0000313" key="2">
    <source>
        <dbReference type="EMBL" id="CAL1529395.1"/>
    </source>
</evidence>
<feature type="non-terminal residue" evidence="2">
    <location>
        <position position="142"/>
    </location>
</feature>
<dbReference type="EMBL" id="CAXITT010000047">
    <property type="protein sequence ID" value="CAL1529395.1"/>
    <property type="molecule type" value="Genomic_DNA"/>
</dbReference>
<dbReference type="Proteomes" id="UP001497497">
    <property type="component" value="Unassembled WGS sequence"/>
</dbReference>
<organism evidence="2 3">
    <name type="scientific">Lymnaea stagnalis</name>
    <name type="common">Great pond snail</name>
    <name type="synonym">Helix stagnalis</name>
    <dbReference type="NCBI Taxonomy" id="6523"/>
    <lineage>
        <taxon>Eukaryota</taxon>
        <taxon>Metazoa</taxon>
        <taxon>Spiralia</taxon>
        <taxon>Lophotrochozoa</taxon>
        <taxon>Mollusca</taxon>
        <taxon>Gastropoda</taxon>
        <taxon>Heterobranchia</taxon>
        <taxon>Euthyneura</taxon>
        <taxon>Panpulmonata</taxon>
        <taxon>Hygrophila</taxon>
        <taxon>Lymnaeoidea</taxon>
        <taxon>Lymnaeidae</taxon>
        <taxon>Lymnaea</taxon>
    </lineage>
</organism>
<proteinExistence type="predicted"/>
<dbReference type="AlphaFoldDB" id="A0AAV2H713"/>